<dbReference type="NCBIfam" id="NF010539">
    <property type="entry name" value="PRK13927.1"/>
    <property type="match status" value="1"/>
</dbReference>
<reference evidence="7 8" key="1">
    <citation type="journal article" date="2016" name="Nat. Commun.">
        <title>Thousands of microbial genomes shed light on interconnected biogeochemical processes in an aquifer system.</title>
        <authorList>
            <person name="Anantharaman K."/>
            <person name="Brown C.T."/>
            <person name="Hug L.A."/>
            <person name="Sharon I."/>
            <person name="Castelle C.J."/>
            <person name="Probst A.J."/>
            <person name="Thomas B.C."/>
            <person name="Singh A."/>
            <person name="Wilkins M.J."/>
            <person name="Karaoz U."/>
            <person name="Brodie E.L."/>
            <person name="Williams K.H."/>
            <person name="Hubbard S.S."/>
            <person name="Banfield J.F."/>
        </authorList>
    </citation>
    <scope>NUCLEOTIDE SEQUENCE [LARGE SCALE GENOMIC DNA]</scope>
</reference>
<feature type="binding site" evidence="6">
    <location>
        <begin position="213"/>
        <end position="216"/>
    </location>
    <ligand>
        <name>ATP</name>
        <dbReference type="ChEBI" id="CHEBI:30616"/>
    </ligand>
</feature>
<keyword evidence="3 6" id="KW-0067">ATP-binding</keyword>
<dbReference type="Gene3D" id="3.30.420.40">
    <property type="match status" value="3"/>
</dbReference>
<proteinExistence type="inferred from homology"/>
<keyword evidence="1 6" id="KW-0963">Cytoplasm</keyword>
<feature type="binding site" evidence="6">
    <location>
        <begin position="19"/>
        <end position="21"/>
    </location>
    <ligand>
        <name>ATP</name>
        <dbReference type="ChEBI" id="CHEBI:30616"/>
    </ligand>
</feature>
<dbReference type="InterPro" id="IPR056546">
    <property type="entry name" value="MreB_MamK-like"/>
</dbReference>
<dbReference type="PANTHER" id="PTHR42749">
    <property type="entry name" value="CELL SHAPE-DETERMINING PROTEIN MREB"/>
    <property type="match status" value="1"/>
</dbReference>
<dbReference type="AlphaFoldDB" id="A0A1F7U6T5"/>
<dbReference type="GO" id="GO:0005737">
    <property type="term" value="C:cytoplasm"/>
    <property type="evidence" value="ECO:0007669"/>
    <property type="project" value="UniProtKB-SubCell"/>
</dbReference>
<keyword evidence="2 6" id="KW-0547">Nucleotide-binding</keyword>
<evidence type="ECO:0000313" key="8">
    <source>
        <dbReference type="Proteomes" id="UP000177088"/>
    </source>
</evidence>
<protein>
    <recommendedName>
        <fullName evidence="6">Cell shape-determining protein MreB</fullName>
    </recommendedName>
</protein>
<evidence type="ECO:0000256" key="6">
    <source>
        <dbReference type="HAMAP-Rule" id="MF_02207"/>
    </source>
</evidence>
<dbReference type="HAMAP" id="MF_02207">
    <property type="entry name" value="MreB"/>
    <property type="match status" value="1"/>
</dbReference>
<dbReference type="GO" id="GO:0000902">
    <property type="term" value="P:cell morphogenesis"/>
    <property type="evidence" value="ECO:0007669"/>
    <property type="project" value="InterPro"/>
</dbReference>
<comment type="subcellular location">
    <subcellularLocation>
        <location evidence="6">Cytoplasm</location>
    </subcellularLocation>
    <text evidence="6">Membrane-associated.</text>
</comment>
<feature type="binding site" evidence="6">
    <location>
        <begin position="293"/>
        <end position="296"/>
    </location>
    <ligand>
        <name>ATP</name>
        <dbReference type="ChEBI" id="CHEBI:30616"/>
    </ligand>
</feature>
<evidence type="ECO:0000256" key="4">
    <source>
        <dbReference type="ARBA" id="ARBA00022960"/>
    </source>
</evidence>
<dbReference type="PANTHER" id="PTHR42749:SF1">
    <property type="entry name" value="CELL SHAPE-DETERMINING PROTEIN MREB"/>
    <property type="match status" value="1"/>
</dbReference>
<sequence length="356" mass="38459">MFNGIFGKFSRDLGIDLGTANTLVCCRDKGIIINEPSVVAINTRSGQILAVGNSARDMIGKTPPHIQTVKPLVNGIISDFEVTEKMLRYFIERAHKDGLSFLPRPRVVIGVPLDLTEVERKAVEDAVINAGAREVFLVEEPMAAAIGARLPITEPVGNMIVDIGGGTTEIAVISLSGVVSWRCLPIAGEEFIKNIVQFARERFNLLLGEKVAEAIKIRIGSATELPEALTMEMRGRDMLTGLPKEIMVTDAQIREALARSVGVIVENVKATLESTPPELVADIYERGIVMTGGGSLLMGLDKVISRAAEIPVRVADDPLTCVVRGTGMLLDTPELLGNIALPSSQENEKERRTMPV</sequence>
<keyword evidence="4 6" id="KW-0133">Cell shape</keyword>
<organism evidence="7 8">
    <name type="scientific">Candidatus Uhrbacteria bacterium RIFCSPHIGHO2_02_FULL_60_10</name>
    <dbReference type="NCBI Taxonomy" id="1802392"/>
    <lineage>
        <taxon>Bacteria</taxon>
        <taxon>Candidatus Uhriibacteriota</taxon>
    </lineage>
</organism>
<dbReference type="Proteomes" id="UP000177088">
    <property type="component" value="Unassembled WGS sequence"/>
</dbReference>
<dbReference type="GO" id="GO:0008360">
    <property type="term" value="P:regulation of cell shape"/>
    <property type="evidence" value="ECO:0007669"/>
    <property type="project" value="UniProtKB-UniRule"/>
</dbReference>
<dbReference type="CDD" id="cd10225">
    <property type="entry name" value="ASKHA_NBD_MreB-like"/>
    <property type="match status" value="1"/>
</dbReference>
<comment type="function">
    <text evidence="6">Forms membrane-associated dynamic filaments that are essential for cell shape determination. Acts by regulating cell wall synthesis and cell elongation, and thus cell shape. A feedback loop between cell geometry and MreB localization may maintain elongated cell shape by targeting cell wall growth to regions of negative cell wall curvature.</text>
</comment>
<accession>A0A1F7U6T5</accession>
<evidence type="ECO:0000256" key="2">
    <source>
        <dbReference type="ARBA" id="ARBA00022741"/>
    </source>
</evidence>
<dbReference type="GO" id="GO:0005524">
    <property type="term" value="F:ATP binding"/>
    <property type="evidence" value="ECO:0007669"/>
    <property type="project" value="UniProtKB-KW"/>
</dbReference>
<dbReference type="PRINTS" id="PR01652">
    <property type="entry name" value="SHAPEPROTEIN"/>
</dbReference>
<dbReference type="EMBL" id="MGEA01000040">
    <property type="protein sequence ID" value="OGL73970.1"/>
    <property type="molecule type" value="Genomic_DNA"/>
</dbReference>
<dbReference type="InterPro" id="IPR043129">
    <property type="entry name" value="ATPase_NBD"/>
</dbReference>
<comment type="similarity">
    <text evidence="5 6">Belongs to the FtsA/MreB family.</text>
</comment>
<evidence type="ECO:0000256" key="5">
    <source>
        <dbReference type="ARBA" id="ARBA00023458"/>
    </source>
</evidence>
<evidence type="ECO:0000256" key="1">
    <source>
        <dbReference type="ARBA" id="ARBA00022490"/>
    </source>
</evidence>
<dbReference type="Pfam" id="PF06723">
    <property type="entry name" value="MreB_Mbl"/>
    <property type="match status" value="1"/>
</dbReference>
<evidence type="ECO:0000256" key="3">
    <source>
        <dbReference type="ARBA" id="ARBA00022840"/>
    </source>
</evidence>
<evidence type="ECO:0000313" key="7">
    <source>
        <dbReference type="EMBL" id="OGL73970.1"/>
    </source>
</evidence>
<feature type="binding site" evidence="6">
    <location>
        <begin position="165"/>
        <end position="167"/>
    </location>
    <ligand>
        <name>ATP</name>
        <dbReference type="ChEBI" id="CHEBI:30616"/>
    </ligand>
</feature>
<name>A0A1F7U6T5_9BACT</name>
<dbReference type="SUPFAM" id="SSF53067">
    <property type="entry name" value="Actin-like ATPase domain"/>
    <property type="match status" value="2"/>
</dbReference>
<comment type="caution">
    <text evidence="7">The sequence shown here is derived from an EMBL/GenBank/DDBJ whole genome shotgun (WGS) entry which is preliminary data.</text>
</comment>
<comment type="subunit">
    <text evidence="6">Forms polymers.</text>
</comment>
<dbReference type="NCBIfam" id="TIGR00904">
    <property type="entry name" value="mreB"/>
    <property type="match status" value="1"/>
</dbReference>
<gene>
    <name evidence="6" type="primary">mreB</name>
    <name evidence="7" type="ORF">A3C96_00155</name>
</gene>
<dbReference type="InterPro" id="IPR004753">
    <property type="entry name" value="MreB"/>
</dbReference>